<comment type="caution">
    <text evidence="1">The sequence shown here is derived from an EMBL/GenBank/DDBJ whole genome shotgun (WGS) entry which is preliminary data.</text>
</comment>
<dbReference type="Proteomes" id="UP001597180">
    <property type="component" value="Unassembled WGS sequence"/>
</dbReference>
<sequence length="159" mass="18004">MKLPVALKHTPVVVTENYDQVDGRFAGNTDVKRLSLGLHRWKESGKANVSAKVWGDVGEEWSGQTGEIPLHRILDLSILICRSLAHFRDAYRYEHFYDPQEPTIDRIGLQGSSMTIAICTDNERINEEIKLFSQALSDEDEIIGERLRALSTILTDMGY</sequence>
<organism evidence="1 2">
    <name type="scientific">Paenibacillus vulneris</name>
    <dbReference type="NCBI Taxonomy" id="1133364"/>
    <lineage>
        <taxon>Bacteria</taxon>
        <taxon>Bacillati</taxon>
        <taxon>Bacillota</taxon>
        <taxon>Bacilli</taxon>
        <taxon>Bacillales</taxon>
        <taxon>Paenibacillaceae</taxon>
        <taxon>Paenibacillus</taxon>
    </lineage>
</organism>
<dbReference type="InterPro" id="IPR045352">
    <property type="entry name" value="DUF6530"/>
</dbReference>
<dbReference type="RefSeq" id="WP_079911595.1">
    <property type="nucleotide sequence ID" value="NZ_BAABJG010000015.1"/>
</dbReference>
<proteinExistence type="predicted"/>
<reference evidence="2" key="1">
    <citation type="journal article" date="2019" name="Int. J. Syst. Evol. Microbiol.">
        <title>The Global Catalogue of Microorganisms (GCM) 10K type strain sequencing project: providing services to taxonomists for standard genome sequencing and annotation.</title>
        <authorList>
            <consortium name="The Broad Institute Genomics Platform"/>
            <consortium name="The Broad Institute Genome Sequencing Center for Infectious Disease"/>
            <person name="Wu L."/>
            <person name="Ma J."/>
        </authorList>
    </citation>
    <scope>NUCLEOTIDE SEQUENCE [LARGE SCALE GENOMIC DNA]</scope>
    <source>
        <strain evidence="2">CCUG 53270</strain>
    </source>
</reference>
<dbReference type="EMBL" id="JBHTLU010000031">
    <property type="protein sequence ID" value="MFD1223012.1"/>
    <property type="molecule type" value="Genomic_DNA"/>
</dbReference>
<keyword evidence="2" id="KW-1185">Reference proteome</keyword>
<accession>A0ABW3URG2</accession>
<evidence type="ECO:0000313" key="1">
    <source>
        <dbReference type="EMBL" id="MFD1223012.1"/>
    </source>
</evidence>
<evidence type="ECO:0000313" key="2">
    <source>
        <dbReference type="Proteomes" id="UP001597180"/>
    </source>
</evidence>
<gene>
    <name evidence="1" type="ORF">ACFQ4B_23105</name>
</gene>
<protein>
    <submittedName>
        <fullName evidence="1">DUF6530 family protein</fullName>
    </submittedName>
</protein>
<name>A0ABW3URG2_9BACL</name>
<dbReference type="Pfam" id="PF20140">
    <property type="entry name" value="DUF6530"/>
    <property type="match status" value="1"/>
</dbReference>